<dbReference type="EMBL" id="JYNY01000039">
    <property type="protein sequence ID" value="KJJ85916.1"/>
    <property type="molecule type" value="Genomic_DNA"/>
</dbReference>
<reference evidence="1 2" key="1">
    <citation type="submission" date="2015-02" db="EMBL/GenBank/DDBJ databases">
        <title>Single-cell genomics of uncultivated deep-branching MTB reveals a conserved set of magnetosome genes.</title>
        <authorList>
            <person name="Kolinko S."/>
            <person name="Richter M."/>
            <person name="Glockner F.O."/>
            <person name="Brachmann A."/>
            <person name="Schuler D."/>
        </authorList>
    </citation>
    <scope>NUCLEOTIDE SEQUENCE [LARGE SCALE GENOMIC DNA]</scope>
    <source>
        <strain evidence="1">SKK-01</strain>
    </source>
</reference>
<accession>A0A0F0CWH4</accession>
<keyword evidence="2" id="KW-1185">Reference proteome</keyword>
<dbReference type="AlphaFoldDB" id="A0A0F0CWH4"/>
<gene>
    <name evidence="1" type="ORF">OMAG_000211</name>
</gene>
<proteinExistence type="predicted"/>
<evidence type="ECO:0000313" key="1">
    <source>
        <dbReference type="EMBL" id="KJJ85916.1"/>
    </source>
</evidence>
<protein>
    <submittedName>
        <fullName evidence="1">Uncharacterized protein</fullName>
    </submittedName>
</protein>
<comment type="caution">
    <text evidence="1">The sequence shown here is derived from an EMBL/GenBank/DDBJ whole genome shotgun (WGS) entry which is preliminary data.</text>
</comment>
<evidence type="ECO:0000313" key="2">
    <source>
        <dbReference type="Proteomes" id="UP000033428"/>
    </source>
</evidence>
<name>A0A0F0CWH4_9BACT</name>
<dbReference type="Proteomes" id="UP000033428">
    <property type="component" value="Unassembled WGS sequence"/>
</dbReference>
<organism evidence="1 2">
    <name type="scientific">Candidatus Omnitrophus magneticus</name>
    <dbReference type="NCBI Taxonomy" id="1609969"/>
    <lineage>
        <taxon>Bacteria</taxon>
        <taxon>Pseudomonadati</taxon>
        <taxon>Candidatus Omnitrophota</taxon>
        <taxon>Candidatus Omnitrophus</taxon>
    </lineage>
</organism>
<sequence>MSELTVEINTQNLERAIRLFPKDLKYEIADGMDHISRKFLKLFKQTRLQGPPGIKGRPHGIFTHFSRASLVSQDIEGMGMVIFSDSKIARMHEEGATVKNPGGGKLAVPLSARRELFTSNGRLKKQYRQPRLIKNVIPIQLRGKTFLARIIKKARQILPLFVLKNRVFISFFFTFHTRVAY</sequence>